<accession>A0A9P9WSW5</accession>
<dbReference type="AlphaFoldDB" id="A0A9P9WSW5"/>
<reference evidence="1" key="1">
    <citation type="submission" date="2021-03" db="EMBL/GenBank/DDBJ databases">
        <title>Revisited historic fungal species revealed as producer of novel bioactive compounds through whole genome sequencing and comparative genomics.</title>
        <authorList>
            <person name="Vignolle G.A."/>
            <person name="Hochenegger N."/>
            <person name="Mach R.L."/>
            <person name="Mach-Aigner A.R."/>
            <person name="Javad Rahimi M."/>
            <person name="Salim K.A."/>
            <person name="Chan C.M."/>
            <person name="Lim L.B.L."/>
            <person name="Cai F."/>
            <person name="Druzhinina I.S."/>
            <person name="U'Ren J.M."/>
            <person name="Derntl C."/>
        </authorList>
    </citation>
    <scope>NUCLEOTIDE SEQUENCE</scope>
    <source>
        <strain evidence="1">TUCIM 5799</strain>
    </source>
</reference>
<name>A0A9P9WSW5_9PEZI</name>
<dbReference type="Proteomes" id="UP000829685">
    <property type="component" value="Unassembled WGS sequence"/>
</dbReference>
<dbReference type="Pfam" id="PF17233">
    <property type="entry name" value="DUF5308"/>
    <property type="match status" value="1"/>
</dbReference>
<comment type="caution">
    <text evidence="1">The sequence shown here is derived from an EMBL/GenBank/DDBJ whole genome shotgun (WGS) entry which is preliminary data.</text>
</comment>
<organism evidence="1 2">
    <name type="scientific">Neoarthrinium moseri</name>
    <dbReference type="NCBI Taxonomy" id="1658444"/>
    <lineage>
        <taxon>Eukaryota</taxon>
        <taxon>Fungi</taxon>
        <taxon>Dikarya</taxon>
        <taxon>Ascomycota</taxon>
        <taxon>Pezizomycotina</taxon>
        <taxon>Sordariomycetes</taxon>
        <taxon>Xylariomycetidae</taxon>
        <taxon>Amphisphaeriales</taxon>
        <taxon>Apiosporaceae</taxon>
        <taxon>Neoarthrinium</taxon>
    </lineage>
</organism>
<dbReference type="EMBL" id="JAFIMR010000005">
    <property type="protein sequence ID" value="KAI1878736.1"/>
    <property type="molecule type" value="Genomic_DNA"/>
</dbReference>
<proteinExistence type="predicted"/>
<keyword evidence="2" id="KW-1185">Reference proteome</keyword>
<dbReference type="InterPro" id="IPR035186">
    <property type="entry name" value="DUF5308"/>
</dbReference>
<evidence type="ECO:0000313" key="1">
    <source>
        <dbReference type="EMBL" id="KAI1878736.1"/>
    </source>
</evidence>
<sequence>MANLPSQHPNLSLHMVDRTLTPLITSSRTQDQLQSLSSVSQTALLAHEAAFRLGLGAPQRVMVEHGPNGPVLLHSYVSRAASSMAQETPSPRVVQIDGEAGERAGGGSSAAFAPGHVESDEDAVAPMLVGTVIAPSADSALEARRAAARLERVGREVQTRWAEMQQQDQSTANRS</sequence>
<protein>
    <submittedName>
        <fullName evidence="1">Uncharacterized protein</fullName>
    </submittedName>
</protein>
<gene>
    <name evidence="1" type="ORF">JX265_002913</name>
</gene>
<evidence type="ECO:0000313" key="2">
    <source>
        <dbReference type="Proteomes" id="UP000829685"/>
    </source>
</evidence>